<evidence type="ECO:0000256" key="1">
    <source>
        <dbReference type="SAM" id="MobiDB-lite"/>
    </source>
</evidence>
<feature type="region of interest" description="Disordered" evidence="1">
    <location>
        <begin position="1"/>
        <end position="23"/>
    </location>
</feature>
<keyword evidence="3" id="KW-1185">Reference proteome</keyword>
<feature type="compositionally biased region" description="Basic residues" evidence="1">
    <location>
        <begin position="9"/>
        <end position="18"/>
    </location>
</feature>
<dbReference type="EMBL" id="GL883117">
    <property type="protein sequence ID" value="EGG04731.1"/>
    <property type="molecule type" value="Genomic_DNA"/>
</dbReference>
<protein>
    <submittedName>
        <fullName evidence="2">Uncharacterized protein</fullName>
    </submittedName>
</protein>
<dbReference type="KEGG" id="mlr:MELLADRAFT_108187"/>
<evidence type="ECO:0000313" key="2">
    <source>
        <dbReference type="EMBL" id="EGG04731.1"/>
    </source>
</evidence>
<dbReference type="Proteomes" id="UP000001072">
    <property type="component" value="Unassembled WGS sequence"/>
</dbReference>
<proteinExistence type="predicted"/>
<dbReference type="RefSeq" id="XP_007412170.1">
    <property type="nucleotide sequence ID" value="XM_007412108.1"/>
</dbReference>
<evidence type="ECO:0000313" key="3">
    <source>
        <dbReference type="Proteomes" id="UP000001072"/>
    </source>
</evidence>
<dbReference type="HOGENOM" id="CLU_055160_0_0_1"/>
<gene>
    <name evidence="2" type="ORF">MELLADRAFT_108187</name>
</gene>
<accession>F4RS97</accession>
<organism evidence="3">
    <name type="scientific">Melampsora larici-populina (strain 98AG31 / pathotype 3-4-7)</name>
    <name type="common">Poplar leaf rust fungus</name>
    <dbReference type="NCBI Taxonomy" id="747676"/>
    <lineage>
        <taxon>Eukaryota</taxon>
        <taxon>Fungi</taxon>
        <taxon>Dikarya</taxon>
        <taxon>Basidiomycota</taxon>
        <taxon>Pucciniomycotina</taxon>
        <taxon>Pucciniomycetes</taxon>
        <taxon>Pucciniales</taxon>
        <taxon>Melampsoraceae</taxon>
        <taxon>Melampsora</taxon>
    </lineage>
</organism>
<reference evidence="3" key="1">
    <citation type="journal article" date="2011" name="Proc. Natl. Acad. Sci. U.S.A.">
        <title>Obligate biotrophy features unraveled by the genomic analysis of rust fungi.</title>
        <authorList>
            <person name="Duplessis S."/>
            <person name="Cuomo C.A."/>
            <person name="Lin Y.-C."/>
            <person name="Aerts A."/>
            <person name="Tisserant E."/>
            <person name="Veneault-Fourrey C."/>
            <person name="Joly D.L."/>
            <person name="Hacquard S."/>
            <person name="Amselem J."/>
            <person name="Cantarel B.L."/>
            <person name="Chiu R."/>
            <person name="Coutinho P.M."/>
            <person name="Feau N."/>
            <person name="Field M."/>
            <person name="Frey P."/>
            <person name="Gelhaye E."/>
            <person name="Goldberg J."/>
            <person name="Grabherr M.G."/>
            <person name="Kodira C.D."/>
            <person name="Kohler A."/>
            <person name="Kuees U."/>
            <person name="Lindquist E.A."/>
            <person name="Lucas S.M."/>
            <person name="Mago R."/>
            <person name="Mauceli E."/>
            <person name="Morin E."/>
            <person name="Murat C."/>
            <person name="Pangilinan J.L."/>
            <person name="Park R."/>
            <person name="Pearson M."/>
            <person name="Quesneville H."/>
            <person name="Rouhier N."/>
            <person name="Sakthikumar S."/>
            <person name="Salamov A.A."/>
            <person name="Schmutz J."/>
            <person name="Selles B."/>
            <person name="Shapiro H."/>
            <person name="Tanguay P."/>
            <person name="Tuskan G.A."/>
            <person name="Henrissat B."/>
            <person name="Van de Peer Y."/>
            <person name="Rouze P."/>
            <person name="Ellis J.G."/>
            <person name="Dodds P.N."/>
            <person name="Schein J.E."/>
            <person name="Zhong S."/>
            <person name="Hamelin R.C."/>
            <person name="Grigoriev I.V."/>
            <person name="Szabo L.J."/>
            <person name="Martin F."/>
        </authorList>
    </citation>
    <scope>NUCLEOTIDE SEQUENCE [LARGE SCALE GENOMIC DNA]</scope>
    <source>
        <strain evidence="3">98AG31 / pathotype 3-4-7</strain>
    </source>
</reference>
<dbReference type="AlphaFoldDB" id="F4RS97"/>
<sequence length="361" mass="41698">MAPTPYARRLNRLRRKNKPATPVQEAFIAQQAKNRAQAGKASQALFQANVAKKQDPVDDQADWFNIPMDEEDEVHDNHPPEHRHPELEEDEYELLAQIARAQYDAKRLEKTKRWMKQCENMLPSFLRGRQLTSEWGDVLNRFNVVLKRAEEAQKDLANIESKNPTFNLEYIKHQWARQKEMQARIISETAADKREQILVLIELEEDVLEARGRLEDISAKRPRMRTGAERAELLDLPRSLIALEQKVQDLADELGSDEFLRLTGTSGNELDEARLIYLGLVRSSGRLWMIWNNGLRSMLESTSTYFSNSGNMDAALLIGWEEMRLKSAMEWAAITNLPSLIAEAEEDEEDLEHELDDEDIF</sequence>
<dbReference type="GeneID" id="18923407"/>
<dbReference type="VEuPathDB" id="FungiDB:MELLADRAFT_108187"/>
<dbReference type="InParanoid" id="F4RS97"/>
<name>F4RS97_MELLP</name>